<dbReference type="Proteomes" id="UP000075420">
    <property type="component" value="Unassembled WGS sequence"/>
</dbReference>
<evidence type="ECO:0000313" key="1">
    <source>
        <dbReference type="EMBL" id="KYF51537.1"/>
    </source>
</evidence>
<dbReference type="AlphaFoldDB" id="A0A150P782"/>
<name>A0A150P782_SORCE</name>
<dbReference type="SUPFAM" id="SSF159245">
    <property type="entry name" value="AttH-like"/>
    <property type="match status" value="1"/>
</dbReference>
<accession>A0A150P782</accession>
<comment type="caution">
    <text evidence="1">The sequence shown here is derived from an EMBL/GenBank/DDBJ whole genome shotgun (WGS) entry which is preliminary data.</text>
</comment>
<organism evidence="1 2">
    <name type="scientific">Sorangium cellulosum</name>
    <name type="common">Polyangium cellulosum</name>
    <dbReference type="NCBI Taxonomy" id="56"/>
    <lineage>
        <taxon>Bacteria</taxon>
        <taxon>Pseudomonadati</taxon>
        <taxon>Myxococcota</taxon>
        <taxon>Polyangia</taxon>
        <taxon>Polyangiales</taxon>
        <taxon>Polyangiaceae</taxon>
        <taxon>Sorangium</taxon>
    </lineage>
</organism>
<reference evidence="1 2" key="1">
    <citation type="submission" date="2014-02" db="EMBL/GenBank/DDBJ databases">
        <title>The small core and large imbalanced accessory genome model reveals a collaborative survival strategy of Sorangium cellulosum strains in nature.</title>
        <authorList>
            <person name="Han K."/>
            <person name="Peng R."/>
            <person name="Blom J."/>
            <person name="Li Y.-Z."/>
        </authorList>
    </citation>
    <scope>NUCLEOTIDE SEQUENCE [LARGE SCALE GENOMIC DNA]</scope>
    <source>
        <strain evidence="1 2">So0157-25</strain>
    </source>
</reference>
<gene>
    <name evidence="1" type="ORF">BE08_23880</name>
</gene>
<evidence type="ECO:0000313" key="2">
    <source>
        <dbReference type="Proteomes" id="UP000075420"/>
    </source>
</evidence>
<proteinExistence type="predicted"/>
<protein>
    <recommendedName>
        <fullName evidence="3">AttH domain-containing protein</fullName>
    </recommendedName>
</protein>
<evidence type="ECO:0008006" key="3">
    <source>
        <dbReference type="Google" id="ProtNLM"/>
    </source>
</evidence>
<dbReference type="EMBL" id="JELY01002804">
    <property type="protein sequence ID" value="KYF51537.1"/>
    <property type="molecule type" value="Genomic_DNA"/>
</dbReference>
<sequence>MSLSAGRLSALAADADPWRGLPFEIEARQAYKEWQHFIVFGEGWTLLFNLSLEGGGAGKVTTIVCQGEWQGHVAQCPRPDVRPGRLDATFYRAAMRWRDGRYEILNHGGGPRMEAVLTPASVPSLSHHIRVGSGSHLSWCLVPRLLASGWVEIGGRRVSFEDRLAYHDHNWGRFRWGGDFSWEWGCAVPRDPAVPWMVVFSRMNDRARTRTTATSVFLLRGGDIVRYFRNAEARFTTEGIVEARPSGRVPAAAALLLPDQDRDVPRWTRFDACRGGESLSGEVEALVRGQILVPSETDVRGVVRLNEVDARARIRGICAGEAFQFEGPCLLEVVRG</sequence>